<protein>
    <submittedName>
        <fullName evidence="1">Uncharacterized protein</fullName>
    </submittedName>
</protein>
<dbReference type="Proteomes" id="UP001165960">
    <property type="component" value="Unassembled WGS sequence"/>
</dbReference>
<accession>A0ACC2TXH3</accession>
<evidence type="ECO:0000313" key="2">
    <source>
        <dbReference type="Proteomes" id="UP001165960"/>
    </source>
</evidence>
<proteinExistence type="predicted"/>
<evidence type="ECO:0000313" key="1">
    <source>
        <dbReference type="EMBL" id="KAJ9078917.1"/>
    </source>
</evidence>
<dbReference type="EMBL" id="QTSX02002133">
    <property type="protein sequence ID" value="KAJ9078917.1"/>
    <property type="molecule type" value="Genomic_DNA"/>
</dbReference>
<comment type="caution">
    <text evidence="1">The sequence shown here is derived from an EMBL/GenBank/DDBJ whole genome shotgun (WGS) entry which is preliminary data.</text>
</comment>
<name>A0ACC2TXH3_9FUNG</name>
<gene>
    <name evidence="1" type="ORF">DSO57_1001668</name>
</gene>
<organism evidence="1 2">
    <name type="scientific">Entomophthora muscae</name>
    <dbReference type="NCBI Taxonomy" id="34485"/>
    <lineage>
        <taxon>Eukaryota</taxon>
        <taxon>Fungi</taxon>
        <taxon>Fungi incertae sedis</taxon>
        <taxon>Zoopagomycota</taxon>
        <taxon>Entomophthoromycotina</taxon>
        <taxon>Entomophthoromycetes</taxon>
        <taxon>Entomophthorales</taxon>
        <taxon>Entomophthoraceae</taxon>
        <taxon>Entomophthora</taxon>
    </lineage>
</organism>
<sequence length="114" mass="13450">MKPTVTLPMPLEKKFTERDKVFLASEQLNCVLSLKTKFKVFKAIFDGKVQDCFLFKQNLLKNLKSKKKLFENFLHDACLKPEHTEFGFEAIQEDSYVNKHSAILKGYFEYFKMQ</sequence>
<keyword evidence="2" id="KW-1185">Reference proteome</keyword>
<reference evidence="1" key="1">
    <citation type="submission" date="2022-04" db="EMBL/GenBank/DDBJ databases">
        <title>Genome of the entomopathogenic fungus Entomophthora muscae.</title>
        <authorList>
            <person name="Elya C."/>
            <person name="Lovett B.R."/>
            <person name="Lee E."/>
            <person name="Macias A.M."/>
            <person name="Hajek A.E."/>
            <person name="De Bivort B.L."/>
            <person name="Kasson M.T."/>
            <person name="De Fine Licht H.H."/>
            <person name="Stajich J.E."/>
        </authorList>
    </citation>
    <scope>NUCLEOTIDE SEQUENCE</scope>
    <source>
        <strain evidence="1">Berkeley</strain>
    </source>
</reference>